<evidence type="ECO:0000256" key="4">
    <source>
        <dbReference type="PIRSR" id="PIRSR001227-1"/>
    </source>
</evidence>
<evidence type="ECO:0000256" key="1">
    <source>
        <dbReference type="ARBA" id="ARBA00006586"/>
    </source>
</evidence>
<dbReference type="Gene3D" id="1.10.439.10">
    <property type="entry name" value="Penicillin Amidohydrolase, domain 1"/>
    <property type="match status" value="1"/>
</dbReference>
<dbReference type="EMBL" id="SDPP02000001">
    <property type="protein sequence ID" value="KAA1379979.1"/>
    <property type="molecule type" value="Genomic_DNA"/>
</dbReference>
<feature type="binding site" evidence="5">
    <location>
        <position position="232"/>
    </location>
    <ligand>
        <name>Ca(2+)</name>
        <dbReference type="ChEBI" id="CHEBI:29108"/>
    </ligand>
</feature>
<organism evidence="6 7">
    <name type="scientific">Aeromicrobium fastidiosum</name>
    <dbReference type="NCBI Taxonomy" id="52699"/>
    <lineage>
        <taxon>Bacteria</taxon>
        <taxon>Bacillati</taxon>
        <taxon>Actinomycetota</taxon>
        <taxon>Actinomycetes</taxon>
        <taxon>Propionibacteriales</taxon>
        <taxon>Nocardioidaceae</taxon>
        <taxon>Aeromicrobium</taxon>
    </lineage>
</organism>
<evidence type="ECO:0000256" key="3">
    <source>
        <dbReference type="ARBA" id="ARBA00023145"/>
    </source>
</evidence>
<keyword evidence="5" id="KW-0106">Calcium</keyword>
<dbReference type="Gene3D" id="2.30.120.10">
    <property type="match status" value="1"/>
</dbReference>
<dbReference type="InterPro" id="IPR014395">
    <property type="entry name" value="Pen/GL7ACA/AHL_acylase"/>
</dbReference>
<sequence length="658" mass="70316">MSVTRDAFGVPTIRGTSIDDLAHEQGRVTAIDRGDQIELDRLHLEGRTSEVLGIAGAGWDVFARQSLLAETARACFDRMGAETQRFCSAYVAGIESALVRRQPGTWMPWTPLGIFLVQHALFGTFATKLWRARVAATLGDDALDLIGGEGPALSGSNAWVAGGGRTASGSPMIAGDPHRVLESPGVYQQVRLVCPGVDVVGLAFPGVPGVQHFAHAGDVAWAITNAMADYEDLFIEHLRRTGDGVEAKGSEGWYAADVRTETIAVRGADPIDVEVVVTRQGPVVVGGPDTGEGLSLRTSARVGRDLGFDAIVPLLRSRSVEDVDRALDRWVLPVNNVVIADRTGRTRYRVAGRVPTRDEQARRVPVPAWDERHAWTGWLDPLPATELAPDDVLVTANERRGPESAAVGHEFAPPHRADRLRTLIGDLDDLTVADAAALHVDTTLAPSFALRGLLGRAIDLGEDAERVRAVIDSWDGRMDADSAGAATFAAVRGALVRLLAEQPAFGGLREASPYPALFDPWTDLTGRLAQELDRLLARTPTPWGIDLVSLAGQALEEIGRTGAPATWGATHVWAPAGVPAVALSGDTECVLSTSSVPGVTDVVLRGPVARYVWDLADRSASRWIVPLGASGDPADPHHHDQLEHWAAGRLVPIPQEQP</sequence>
<dbReference type="InterPro" id="IPR023343">
    <property type="entry name" value="Penicillin_amidase_dom1"/>
</dbReference>
<dbReference type="PANTHER" id="PTHR34218">
    <property type="entry name" value="PEPTIDASE S45 PENICILLIN AMIDASE"/>
    <property type="match status" value="1"/>
</dbReference>
<dbReference type="PIRSF" id="PIRSF001227">
    <property type="entry name" value="Pen_acylase"/>
    <property type="match status" value="1"/>
</dbReference>
<feature type="active site" description="Nucleophile" evidence="4">
    <location>
        <position position="156"/>
    </location>
</feature>
<keyword evidence="7" id="KW-1185">Reference proteome</keyword>
<name>A0A641APX1_9ACTN</name>
<dbReference type="OrthoDB" id="9759796at2"/>
<dbReference type="CDD" id="cd03747">
    <property type="entry name" value="Ntn_PGA_like"/>
    <property type="match status" value="1"/>
</dbReference>
<dbReference type="InterPro" id="IPR043146">
    <property type="entry name" value="Penicillin_amidase_N_B-knob"/>
</dbReference>
<keyword evidence="2" id="KW-0378">Hydrolase</keyword>
<evidence type="ECO:0000313" key="6">
    <source>
        <dbReference type="EMBL" id="KAA1379979.1"/>
    </source>
</evidence>
<dbReference type="Gene3D" id="1.10.1400.10">
    <property type="match status" value="1"/>
</dbReference>
<dbReference type="GO" id="GO:0017000">
    <property type="term" value="P:antibiotic biosynthetic process"/>
    <property type="evidence" value="ECO:0007669"/>
    <property type="project" value="InterPro"/>
</dbReference>
<evidence type="ECO:0000256" key="2">
    <source>
        <dbReference type="ARBA" id="ARBA00022801"/>
    </source>
</evidence>
<dbReference type="InterPro" id="IPR029055">
    <property type="entry name" value="Ntn_hydrolases_N"/>
</dbReference>
<feature type="binding site" evidence="5">
    <location>
        <position position="229"/>
    </location>
    <ligand>
        <name>Ca(2+)</name>
        <dbReference type="ChEBI" id="CHEBI:29108"/>
    </ligand>
</feature>
<protein>
    <submittedName>
        <fullName evidence="6">Penicillin acylase family protein</fullName>
    </submittedName>
</protein>
<reference evidence="6" key="1">
    <citation type="submission" date="2019-09" db="EMBL/GenBank/DDBJ databases">
        <authorList>
            <person name="Li J."/>
        </authorList>
    </citation>
    <scope>NUCLEOTIDE SEQUENCE [LARGE SCALE GENOMIC DNA]</scope>
    <source>
        <strain evidence="6">NRBC 14897</strain>
    </source>
</reference>
<accession>A0A641APX1</accession>
<proteinExistence type="inferred from homology"/>
<comment type="similarity">
    <text evidence="1">Belongs to the peptidase S45 family.</text>
</comment>
<dbReference type="GO" id="GO:0046872">
    <property type="term" value="F:metal ion binding"/>
    <property type="evidence" value="ECO:0007669"/>
    <property type="project" value="UniProtKB-KW"/>
</dbReference>
<dbReference type="Proteomes" id="UP001515100">
    <property type="component" value="Unassembled WGS sequence"/>
</dbReference>
<comment type="caution">
    <text evidence="6">The sequence shown here is derived from an EMBL/GenBank/DDBJ whole genome shotgun (WGS) entry which is preliminary data.</text>
</comment>
<evidence type="ECO:0000313" key="7">
    <source>
        <dbReference type="Proteomes" id="UP001515100"/>
    </source>
</evidence>
<keyword evidence="3" id="KW-0865">Zymogen</keyword>
<dbReference type="AlphaFoldDB" id="A0A641APX1"/>
<dbReference type="InterPro" id="IPR043147">
    <property type="entry name" value="Penicillin_amidase_A-knob"/>
</dbReference>
<dbReference type="Gene3D" id="3.60.20.10">
    <property type="entry name" value="Glutamine Phosphoribosylpyrophosphate, subunit 1, domain 1"/>
    <property type="match status" value="1"/>
</dbReference>
<dbReference type="InterPro" id="IPR002692">
    <property type="entry name" value="S45"/>
</dbReference>
<keyword evidence="5" id="KW-0479">Metal-binding</keyword>
<dbReference type="SUPFAM" id="SSF56235">
    <property type="entry name" value="N-terminal nucleophile aminohydrolases (Ntn hydrolases)"/>
    <property type="match status" value="1"/>
</dbReference>
<comment type="cofactor">
    <cofactor evidence="5">
        <name>Ca(2+)</name>
        <dbReference type="ChEBI" id="CHEBI:29108"/>
    </cofactor>
    <text evidence="5">Binds 1 Ca(2+) ion per dimer.</text>
</comment>
<dbReference type="GO" id="GO:0016811">
    <property type="term" value="F:hydrolase activity, acting on carbon-nitrogen (but not peptide) bonds, in linear amides"/>
    <property type="evidence" value="ECO:0007669"/>
    <property type="project" value="InterPro"/>
</dbReference>
<dbReference type="RefSeq" id="WP_129180008.1">
    <property type="nucleotide sequence ID" value="NZ_JAGIOG010000001.1"/>
</dbReference>
<gene>
    <name evidence="6" type="ORF">ESP62_001870</name>
</gene>
<dbReference type="PANTHER" id="PTHR34218:SF4">
    <property type="entry name" value="ACYL-HOMOSERINE LACTONE ACYLASE QUIP"/>
    <property type="match status" value="1"/>
</dbReference>
<evidence type="ECO:0000256" key="5">
    <source>
        <dbReference type="PIRSR" id="PIRSR001227-2"/>
    </source>
</evidence>
<dbReference type="Pfam" id="PF01804">
    <property type="entry name" value="Penicil_amidase"/>
    <property type="match status" value="1"/>
</dbReference>